<gene>
    <name evidence="3" type="ORF">KAT72_06710</name>
</gene>
<dbReference type="Proteomes" id="UP000675653">
    <property type="component" value="Unassembled WGS sequence"/>
</dbReference>
<dbReference type="Pfam" id="PF14316">
    <property type="entry name" value="DUF4381"/>
    <property type="match status" value="1"/>
</dbReference>
<dbReference type="InterPro" id="IPR025489">
    <property type="entry name" value="DUF4381"/>
</dbReference>
<feature type="chain" id="PRO_5047094316" evidence="2">
    <location>
        <begin position="22"/>
        <end position="187"/>
    </location>
</feature>
<keyword evidence="4" id="KW-1185">Reference proteome</keyword>
<keyword evidence="1" id="KW-1133">Transmembrane helix</keyword>
<evidence type="ECO:0000313" key="3">
    <source>
        <dbReference type="EMBL" id="MBR7628727.1"/>
    </source>
</evidence>
<keyword evidence="2" id="KW-0732">Signal</keyword>
<reference evidence="3 4" key="1">
    <citation type="submission" date="2021-04" db="EMBL/GenBank/DDBJ databases">
        <title>Draft Genome of Aeromonas popoffii ID682, isolated from a natural water source in Idaho.</title>
        <authorList>
            <person name="Testerman T."/>
            <person name="Graf J."/>
        </authorList>
    </citation>
    <scope>NUCLEOTIDE SEQUENCE [LARGE SCALE GENOMIC DNA]</scope>
    <source>
        <strain evidence="3 4">ID682</strain>
    </source>
</reference>
<organism evidence="3 4">
    <name type="scientific">Aeromonas popoffii</name>
    <dbReference type="NCBI Taxonomy" id="70856"/>
    <lineage>
        <taxon>Bacteria</taxon>
        <taxon>Pseudomonadati</taxon>
        <taxon>Pseudomonadota</taxon>
        <taxon>Gammaproteobacteria</taxon>
        <taxon>Aeromonadales</taxon>
        <taxon>Aeromonadaceae</taxon>
        <taxon>Aeromonas</taxon>
    </lineage>
</organism>
<evidence type="ECO:0000256" key="2">
    <source>
        <dbReference type="SAM" id="SignalP"/>
    </source>
</evidence>
<name>A0ABS5GNP7_9GAMM</name>
<comment type="caution">
    <text evidence="3">The sequence shown here is derived from an EMBL/GenBank/DDBJ whole genome shotgun (WGS) entry which is preliminary data.</text>
</comment>
<dbReference type="RefSeq" id="WP_212513108.1">
    <property type="nucleotide sequence ID" value="NZ_CAWQDX010000036.1"/>
</dbReference>
<feature type="transmembrane region" description="Helical" evidence="1">
    <location>
        <begin position="43"/>
        <end position="65"/>
    </location>
</feature>
<keyword evidence="1" id="KW-0812">Transmembrane</keyword>
<sequence length="187" mass="21272">MSPVLSLLAAISSAPPVSALAAQLRDIHPGPMLVQAPDPRLQGWWALLIILLMGALIGAALLSLLRYRRWQRQIDWQAPELVPQLQAALREAALGRWPEARTLQGEAWLAFLDRQGGSQFREFAPLWPHWLYGQGIPDPRQREALRRAYLRWGRACCCLPQRMITLRIRWQQGLARLRTSTRTGRSS</sequence>
<feature type="signal peptide" evidence="2">
    <location>
        <begin position="1"/>
        <end position="21"/>
    </location>
</feature>
<protein>
    <submittedName>
        <fullName evidence="3">DUF4381 domain-containing protein</fullName>
    </submittedName>
</protein>
<keyword evidence="1" id="KW-0472">Membrane</keyword>
<accession>A0ABS5GNP7</accession>
<evidence type="ECO:0000256" key="1">
    <source>
        <dbReference type="SAM" id="Phobius"/>
    </source>
</evidence>
<dbReference type="EMBL" id="JAGRZL010000015">
    <property type="protein sequence ID" value="MBR7628727.1"/>
    <property type="molecule type" value="Genomic_DNA"/>
</dbReference>
<evidence type="ECO:0000313" key="4">
    <source>
        <dbReference type="Proteomes" id="UP000675653"/>
    </source>
</evidence>
<proteinExistence type="predicted"/>